<dbReference type="SUPFAM" id="SSF55785">
    <property type="entry name" value="PYP-like sensor domain (PAS domain)"/>
    <property type="match status" value="1"/>
</dbReference>
<dbReference type="AlphaFoldDB" id="A0A0A8E4B5"/>
<keyword evidence="4" id="KW-0808">Transferase</keyword>
<organism evidence="9 10">
    <name type="scientific">Allofrancisella guangzhouensis</name>
    <dbReference type="NCBI Taxonomy" id="594679"/>
    <lineage>
        <taxon>Bacteria</taxon>
        <taxon>Pseudomonadati</taxon>
        <taxon>Pseudomonadota</taxon>
        <taxon>Gammaproteobacteria</taxon>
        <taxon>Thiotrichales</taxon>
        <taxon>Francisellaceae</taxon>
        <taxon>Allofrancisella</taxon>
    </lineage>
</organism>
<dbReference type="Pfam" id="PF08448">
    <property type="entry name" value="PAS_4"/>
    <property type="match status" value="1"/>
</dbReference>
<evidence type="ECO:0000256" key="3">
    <source>
        <dbReference type="ARBA" id="ARBA00022553"/>
    </source>
</evidence>
<dbReference type="InterPro" id="IPR005467">
    <property type="entry name" value="His_kinase_dom"/>
</dbReference>
<dbReference type="Gene3D" id="3.40.50.2300">
    <property type="match status" value="1"/>
</dbReference>
<dbReference type="InterPro" id="IPR004358">
    <property type="entry name" value="Sig_transdc_His_kin-like_C"/>
</dbReference>
<dbReference type="InterPro" id="IPR013656">
    <property type="entry name" value="PAS_4"/>
</dbReference>
<dbReference type="GO" id="GO:0004721">
    <property type="term" value="F:phosphoprotein phosphatase activity"/>
    <property type="evidence" value="ECO:0007669"/>
    <property type="project" value="TreeGrafter"/>
</dbReference>
<name>A0A0A8E4B5_9GAMM</name>
<evidence type="ECO:0000256" key="2">
    <source>
        <dbReference type="ARBA" id="ARBA00012438"/>
    </source>
</evidence>
<dbReference type="Proteomes" id="UP000031104">
    <property type="component" value="Chromosome"/>
</dbReference>
<dbReference type="InterPro" id="IPR036890">
    <property type="entry name" value="HATPase_C_sf"/>
</dbReference>
<sequence>MNNDQLLKNLNQMLINMPGYVYWKNTHSQYMGCNLNLANLSGLNHPNDIVGKTDYDFYWGENQAQEFINDDKEIFKTGNIKTTVYKLPIKSGLYKYTYIKTDKLPVYDLNNNIVGVLGIALDITEEKHKDENFKKVVSQAVHDIRSPLSSILMISKFNKQIPENIRKAIKSACENINNISENILQKYNPETKEFDFEVESEKELFFPYLTIQEVTANKKFEYLNKNLDIDIEAKNLFFSINGNQGMFRRALSNIINNSIEAATMDPKILISVTSEPDGCHIKITDNGVGIPQEKIDEINNNIFSTSKKTGHGIGLKQVKETIEDMDGRMTINSTVGVGTSIDIVIPESEKLPKWSCNEIKIDLDDLVIILDDEKSMEIAWNNCLKDLNIQPIFFSNYNSLLNSLPEFSNKNIFLITDYELPNQGVSGIDIIDKISPNKKILITSHYNDKKVQEACIERGINIVPKTLLSDIPITVNLENKPAQTNNYITTANLILLDDDYLITDNLKNTFPNKKIVVFNNINLFNEEISKYSKDTLIFLDNSLDDNIYGIDIAKQLYKRGYNHIYIFSAKSFNKHELPPYLKYIDKFDLESIEQIINGNTYYDNTNEFSKNCTINNDSLFQDKMHDLMSPLTYTSLLAQKLIKKLNKESTSQEVKTLVKNMHNSLMFACNFTRLSDNKKFEAKNSPISAMYVSEFFNKLEKLIFTDKSTIVESINIQNDFQIAINEDYFIFALGYIINNNINLNQDFRLDDVSIVTTGSKNKIIFKEVILSNFIINYMQNFINSHYLTVKIEKLFHNNYFNLEFEFNIIK</sequence>
<accession>A0A0A8E4B5</accession>
<dbReference type="GO" id="GO:0000155">
    <property type="term" value="F:phosphorelay sensor kinase activity"/>
    <property type="evidence" value="ECO:0007669"/>
    <property type="project" value="TreeGrafter"/>
</dbReference>
<dbReference type="Gene3D" id="3.30.450.20">
    <property type="entry name" value="PAS domain"/>
    <property type="match status" value="1"/>
</dbReference>
<reference evidence="9 10" key="1">
    <citation type="submission" date="2014-12" db="EMBL/GenBank/DDBJ databases">
        <title>Complete genome sequence of Francisella guanzhouensis strain 08HL01032 isolated from air-conditioning system in China.</title>
        <authorList>
            <person name="Svensson D."/>
            <person name="Ohrman C."/>
            <person name="Backman S."/>
            <person name="Karlsson E."/>
            <person name="Nilsson E."/>
            <person name="Bystrom M."/>
            <person name="Larkeryd A."/>
            <person name="Stenberg P."/>
            <person name="Scholtz H.C."/>
            <person name="Forsman M."/>
            <person name="Sjodin A."/>
        </authorList>
    </citation>
    <scope>NUCLEOTIDE SEQUENCE [LARGE SCALE GENOMIC DNA]</scope>
    <source>
        <strain evidence="9 10">08HL01032</strain>
    </source>
</reference>
<dbReference type="PROSITE" id="PS50113">
    <property type="entry name" value="PAC"/>
    <property type="match status" value="1"/>
</dbReference>
<evidence type="ECO:0000256" key="4">
    <source>
        <dbReference type="ARBA" id="ARBA00022679"/>
    </source>
</evidence>
<dbReference type="PANTHER" id="PTHR45453">
    <property type="entry name" value="PHOSPHATE REGULON SENSOR PROTEIN PHOR"/>
    <property type="match status" value="1"/>
</dbReference>
<dbReference type="STRING" id="594679.SD28_04030"/>
<gene>
    <name evidence="9" type="ORF">SD28_04030</name>
</gene>
<dbReference type="CDD" id="cd00075">
    <property type="entry name" value="HATPase"/>
    <property type="match status" value="1"/>
</dbReference>
<dbReference type="InterPro" id="IPR011006">
    <property type="entry name" value="CheY-like_superfamily"/>
</dbReference>
<dbReference type="SUPFAM" id="SSF55874">
    <property type="entry name" value="ATPase domain of HSP90 chaperone/DNA topoisomerase II/histidine kinase"/>
    <property type="match status" value="1"/>
</dbReference>
<evidence type="ECO:0000313" key="9">
    <source>
        <dbReference type="EMBL" id="AJC48853.1"/>
    </source>
</evidence>
<feature type="domain" description="Histidine kinase" evidence="7">
    <location>
        <begin position="139"/>
        <end position="349"/>
    </location>
</feature>
<dbReference type="InterPro" id="IPR035965">
    <property type="entry name" value="PAS-like_dom_sf"/>
</dbReference>
<dbReference type="KEGG" id="fgu:SD28_04030"/>
<dbReference type="SUPFAM" id="SSF52172">
    <property type="entry name" value="CheY-like"/>
    <property type="match status" value="1"/>
</dbReference>
<keyword evidence="5" id="KW-0418">Kinase</keyword>
<feature type="domain" description="PAC" evidence="8">
    <location>
        <begin position="78"/>
        <end position="135"/>
    </location>
</feature>
<dbReference type="EMBL" id="CP010427">
    <property type="protein sequence ID" value="AJC48853.1"/>
    <property type="molecule type" value="Genomic_DNA"/>
</dbReference>
<dbReference type="HOGENOM" id="CLU_348069_0_0_6"/>
<dbReference type="PRINTS" id="PR00344">
    <property type="entry name" value="BCTRLSENSOR"/>
</dbReference>
<dbReference type="RefSeq" id="WP_039124326.1">
    <property type="nucleotide sequence ID" value="NZ_CP010427.1"/>
</dbReference>
<keyword evidence="10" id="KW-1185">Reference proteome</keyword>
<evidence type="ECO:0000259" key="8">
    <source>
        <dbReference type="PROSITE" id="PS50113"/>
    </source>
</evidence>
<dbReference type="InterPro" id="IPR050351">
    <property type="entry name" value="BphY/WalK/GraS-like"/>
</dbReference>
<keyword evidence="3" id="KW-0597">Phosphoprotein</keyword>
<proteinExistence type="predicted"/>
<evidence type="ECO:0000256" key="1">
    <source>
        <dbReference type="ARBA" id="ARBA00000085"/>
    </source>
</evidence>
<dbReference type="Pfam" id="PF02518">
    <property type="entry name" value="HATPase_c"/>
    <property type="match status" value="1"/>
</dbReference>
<keyword evidence="6" id="KW-0902">Two-component regulatory system</keyword>
<dbReference type="GO" id="GO:0016036">
    <property type="term" value="P:cellular response to phosphate starvation"/>
    <property type="evidence" value="ECO:0007669"/>
    <property type="project" value="TreeGrafter"/>
</dbReference>
<evidence type="ECO:0000313" key="10">
    <source>
        <dbReference type="Proteomes" id="UP000031104"/>
    </source>
</evidence>
<dbReference type="PROSITE" id="PS50109">
    <property type="entry name" value="HIS_KIN"/>
    <property type="match status" value="1"/>
</dbReference>
<dbReference type="InterPro" id="IPR000700">
    <property type="entry name" value="PAS-assoc_C"/>
</dbReference>
<dbReference type="SMART" id="SM00387">
    <property type="entry name" value="HATPase_c"/>
    <property type="match status" value="1"/>
</dbReference>
<comment type="catalytic activity">
    <reaction evidence="1">
        <text>ATP + protein L-histidine = ADP + protein N-phospho-L-histidine.</text>
        <dbReference type="EC" id="2.7.13.3"/>
    </reaction>
</comment>
<dbReference type="PANTHER" id="PTHR45453:SF1">
    <property type="entry name" value="PHOSPHATE REGULON SENSOR PROTEIN PHOR"/>
    <property type="match status" value="1"/>
</dbReference>
<protein>
    <recommendedName>
        <fullName evidence="2">histidine kinase</fullName>
        <ecNumber evidence="2">2.7.13.3</ecNumber>
    </recommendedName>
</protein>
<dbReference type="Gene3D" id="3.30.565.10">
    <property type="entry name" value="Histidine kinase-like ATPase, C-terminal domain"/>
    <property type="match status" value="1"/>
</dbReference>
<evidence type="ECO:0000259" key="7">
    <source>
        <dbReference type="PROSITE" id="PS50109"/>
    </source>
</evidence>
<dbReference type="GO" id="GO:0005886">
    <property type="term" value="C:plasma membrane"/>
    <property type="evidence" value="ECO:0007669"/>
    <property type="project" value="TreeGrafter"/>
</dbReference>
<dbReference type="InterPro" id="IPR003594">
    <property type="entry name" value="HATPase_dom"/>
</dbReference>
<dbReference type="OrthoDB" id="5605755at2"/>
<dbReference type="EC" id="2.7.13.3" evidence="2"/>
<evidence type="ECO:0000256" key="5">
    <source>
        <dbReference type="ARBA" id="ARBA00022777"/>
    </source>
</evidence>
<evidence type="ECO:0000256" key="6">
    <source>
        <dbReference type="ARBA" id="ARBA00023012"/>
    </source>
</evidence>